<dbReference type="InterPro" id="IPR050465">
    <property type="entry name" value="UPF0194_transport"/>
</dbReference>
<dbReference type="PANTHER" id="PTHR32347">
    <property type="entry name" value="EFFLUX SYSTEM COMPONENT YKNX-RELATED"/>
    <property type="match status" value="1"/>
</dbReference>
<evidence type="ECO:0000313" key="6">
    <source>
        <dbReference type="EMBL" id="GAA0706112.1"/>
    </source>
</evidence>
<evidence type="ECO:0000256" key="1">
    <source>
        <dbReference type="ARBA" id="ARBA00004196"/>
    </source>
</evidence>
<evidence type="ECO:0000313" key="7">
    <source>
        <dbReference type="Proteomes" id="UP001501523"/>
    </source>
</evidence>
<comment type="subcellular location">
    <subcellularLocation>
        <location evidence="1">Cell envelope</location>
    </subcellularLocation>
</comment>
<dbReference type="EMBL" id="BAAAEU010000001">
    <property type="protein sequence ID" value="GAA0706112.1"/>
    <property type="molecule type" value="Genomic_DNA"/>
</dbReference>
<dbReference type="Pfam" id="PF25881">
    <property type="entry name" value="HH_YBHG"/>
    <property type="match status" value="1"/>
</dbReference>
<keyword evidence="7" id="KW-1185">Reference proteome</keyword>
<feature type="coiled-coil region" evidence="3">
    <location>
        <begin position="111"/>
        <end position="141"/>
    </location>
</feature>
<evidence type="ECO:0000256" key="3">
    <source>
        <dbReference type="SAM" id="Coils"/>
    </source>
</evidence>
<feature type="signal peptide" evidence="4">
    <location>
        <begin position="1"/>
        <end position="32"/>
    </location>
</feature>
<comment type="caution">
    <text evidence="6">The sequence shown here is derived from an EMBL/GenBank/DDBJ whole genome shotgun (WGS) entry which is preliminary data.</text>
</comment>
<dbReference type="SUPFAM" id="SSF111369">
    <property type="entry name" value="HlyD-like secretion proteins"/>
    <property type="match status" value="1"/>
</dbReference>
<proteinExistence type="predicted"/>
<gene>
    <name evidence="6" type="ORF">GCM10009105_04070</name>
</gene>
<evidence type="ECO:0000259" key="5">
    <source>
        <dbReference type="Pfam" id="PF25881"/>
    </source>
</evidence>
<evidence type="ECO:0000256" key="2">
    <source>
        <dbReference type="ARBA" id="ARBA00023054"/>
    </source>
</evidence>
<dbReference type="RefSeq" id="WP_343786617.1">
    <property type="nucleotide sequence ID" value="NZ_BAAAEU010000001.1"/>
</dbReference>
<reference evidence="6 7" key="1">
    <citation type="journal article" date="2019" name="Int. J. Syst. Evol. Microbiol.">
        <title>The Global Catalogue of Microorganisms (GCM) 10K type strain sequencing project: providing services to taxonomists for standard genome sequencing and annotation.</title>
        <authorList>
            <consortium name="The Broad Institute Genomics Platform"/>
            <consortium name="The Broad Institute Genome Sequencing Center for Infectious Disease"/>
            <person name="Wu L."/>
            <person name="Ma J."/>
        </authorList>
    </citation>
    <scope>NUCLEOTIDE SEQUENCE [LARGE SCALE GENOMIC DNA]</scope>
    <source>
        <strain evidence="6 7">JCM 15421</strain>
    </source>
</reference>
<dbReference type="Gene3D" id="1.10.287.470">
    <property type="entry name" value="Helix hairpin bin"/>
    <property type="match status" value="2"/>
</dbReference>
<feature type="domain" description="YbhG-like alpha-helical hairpin" evidence="5">
    <location>
        <begin position="77"/>
        <end position="195"/>
    </location>
</feature>
<accession>A0ABN1ICY5</accession>
<protein>
    <submittedName>
        <fullName evidence="6">HlyD family efflux transporter periplasmic adaptor subunit</fullName>
    </submittedName>
</protein>
<keyword evidence="4" id="KW-0732">Signal</keyword>
<keyword evidence="2 3" id="KW-0175">Coiled coil</keyword>
<dbReference type="PANTHER" id="PTHR32347:SF29">
    <property type="entry name" value="UPF0194 MEMBRANE PROTEIN YBHG"/>
    <property type="match status" value="1"/>
</dbReference>
<sequence>MNDRTRLPSGIRYTRHLVLPALALLMAGCARQAPPPLLGTLEWERIGVAAEVSEPILRIAVAEGDDVHAGDLILELDPHRTDAQLMQSTADVHKAEAALAELRHGTRIETIDAARATLAGAESTQANARRERDRLAEIRKRGLIAQADLDNAETALRTSTSQANTARANLAQLLNGTRIEDIQQAEAALASAQANAQRLALTRARLDVRAPRDGRIDALPFKLGDQPPLGATVVSLLSGAAPYARIYVPASQRARLAPGGRCHVTVQGVADGFSAAIRSVRSDPAFTPYYALTGDDASRLAYRAELVLDGDAAKKLPAGLPAQAECQNHGS</sequence>
<dbReference type="Gene3D" id="2.40.50.100">
    <property type="match status" value="1"/>
</dbReference>
<dbReference type="PROSITE" id="PS51257">
    <property type="entry name" value="PROKAR_LIPOPROTEIN"/>
    <property type="match status" value="1"/>
</dbReference>
<evidence type="ECO:0000256" key="4">
    <source>
        <dbReference type="SAM" id="SignalP"/>
    </source>
</evidence>
<organism evidence="6 7">
    <name type="scientific">Dokdonella soli</name>
    <dbReference type="NCBI Taxonomy" id="529810"/>
    <lineage>
        <taxon>Bacteria</taxon>
        <taxon>Pseudomonadati</taxon>
        <taxon>Pseudomonadota</taxon>
        <taxon>Gammaproteobacteria</taxon>
        <taxon>Lysobacterales</taxon>
        <taxon>Rhodanobacteraceae</taxon>
        <taxon>Dokdonella</taxon>
    </lineage>
</organism>
<feature type="chain" id="PRO_5045232477" evidence="4">
    <location>
        <begin position="33"/>
        <end position="331"/>
    </location>
</feature>
<dbReference type="Proteomes" id="UP001501523">
    <property type="component" value="Unassembled WGS sequence"/>
</dbReference>
<name>A0ABN1ICY5_9GAMM</name>
<dbReference type="InterPro" id="IPR059052">
    <property type="entry name" value="HH_YbhG-like"/>
</dbReference>